<accession>A0A7W3UKA4</accession>
<evidence type="ECO:0000313" key="1">
    <source>
        <dbReference type="EMBL" id="MBB1097071.1"/>
    </source>
</evidence>
<organism evidence="1 2">
    <name type="scientific">Limosilactobacillus rudii</name>
    <dbReference type="NCBI Taxonomy" id="2759755"/>
    <lineage>
        <taxon>Bacteria</taxon>
        <taxon>Bacillati</taxon>
        <taxon>Bacillota</taxon>
        <taxon>Bacilli</taxon>
        <taxon>Lactobacillales</taxon>
        <taxon>Lactobacillaceae</taxon>
        <taxon>Limosilactobacillus</taxon>
    </lineage>
</organism>
<dbReference type="Proteomes" id="UP000517106">
    <property type="component" value="Unassembled WGS sequence"/>
</dbReference>
<sequence>MAYTKAGARATAKYKAKHPEAAKAYQARSYARRYINKFADNEGLDELEELIKARRKELNKQ</sequence>
<comment type="caution">
    <text evidence="1">The sequence shown here is derived from an EMBL/GenBank/DDBJ whole genome shotgun (WGS) entry which is preliminary data.</text>
</comment>
<dbReference type="EMBL" id="JACIVA010000039">
    <property type="protein sequence ID" value="MBB1097071.1"/>
    <property type="molecule type" value="Genomic_DNA"/>
</dbReference>
<keyword evidence="2" id="KW-1185">Reference proteome</keyword>
<evidence type="ECO:0000313" key="2">
    <source>
        <dbReference type="Proteomes" id="UP000517106"/>
    </source>
</evidence>
<gene>
    <name evidence="1" type="ORF">H5S09_03775</name>
</gene>
<dbReference type="AlphaFoldDB" id="A0A7W3UKA4"/>
<reference evidence="1 2" key="1">
    <citation type="submission" date="2020-07" db="EMBL/GenBank/DDBJ databases">
        <title>Description of Limosilactobacillus balticus sp. nov., Limosilactobacillus agrestis sp. nov., Limosilactobacillus albertensis sp. nov., Limosilactobacillus rudii sp. nov., Limosilactobacillus fastidiosus sp. nov., five novel Limosilactobacillus species isolated from the vertebrate gastrointestinal tract, and proposal of 6 subspecies of Limosilactobacillus reuteri adapted to the gastrointestinal tract of specific vertebrate hosts.</title>
        <authorList>
            <person name="Li F."/>
            <person name="Cheng C."/>
            <person name="Zheng J."/>
            <person name="Quevedo R.M."/>
            <person name="Li J."/>
            <person name="Roos S."/>
            <person name="Gaenzle M.G."/>
            <person name="Walter J."/>
        </authorList>
    </citation>
    <scope>NUCLEOTIDE SEQUENCE [LARGE SCALE GENOMIC DNA]</scope>
    <source>
        <strain evidence="1 2">STM2_1</strain>
    </source>
</reference>
<protein>
    <submittedName>
        <fullName evidence="1">Uncharacterized protein</fullName>
    </submittedName>
</protein>
<name>A0A7W3UKA4_9LACO</name>
<dbReference type="RefSeq" id="WP_182595813.1">
    <property type="nucleotide sequence ID" value="NZ_JACIVA010000039.1"/>
</dbReference>
<proteinExistence type="predicted"/>